<gene>
    <name evidence="1" type="ORF">A5888_000806</name>
</gene>
<protein>
    <submittedName>
        <fullName evidence="1">Uncharacterized protein</fullName>
    </submittedName>
</protein>
<dbReference type="Proteomes" id="UP000195141">
    <property type="component" value="Chromosome"/>
</dbReference>
<keyword evidence="2" id="KW-1185">Reference proteome</keyword>
<proteinExistence type="predicted"/>
<accession>A0AAQ3VSF9</accession>
<reference evidence="1" key="2">
    <citation type="submission" date="2024-03" db="EMBL/GenBank/DDBJ databases">
        <title>The Genome Sequence of Enterococcus sp. DIV0242b.</title>
        <authorList>
            <consortium name="The Broad Institute Genomics Platform"/>
            <consortium name="The Broad Institute Microbial Omics Core"/>
            <consortium name="The Broad Institute Genomic Center for Infectious Diseases"/>
            <person name="Earl A."/>
            <person name="Manson A."/>
            <person name="Gilmore M."/>
            <person name="Schwartman J."/>
            <person name="Shea T."/>
            <person name="Abouelleil A."/>
            <person name="Cao P."/>
            <person name="Chapman S."/>
            <person name="Cusick C."/>
            <person name="Young S."/>
            <person name="Neafsey D."/>
            <person name="Nusbaum C."/>
            <person name="Birren B."/>
        </authorList>
    </citation>
    <scope>NUCLEOTIDE SEQUENCE</scope>
    <source>
        <strain evidence="1">9E7_DIV0242</strain>
    </source>
</reference>
<evidence type="ECO:0000313" key="1">
    <source>
        <dbReference type="EMBL" id="WYJ89087.1"/>
    </source>
</evidence>
<name>A0AAQ3VSF9_9ENTE</name>
<dbReference type="AlphaFoldDB" id="A0AAQ3VSF9"/>
<sequence>MVSFTADKSRAQFYAGKNGIVFEIKVPKKDLLLQTLSGSTESEYLIIHGIGAKENGN</sequence>
<dbReference type="EMBL" id="CP147247">
    <property type="protein sequence ID" value="WYJ89087.1"/>
    <property type="molecule type" value="Genomic_DNA"/>
</dbReference>
<organism evidence="1 2">
    <name type="scientific">Candidatus Enterococcus clewellii</name>
    <dbReference type="NCBI Taxonomy" id="1834193"/>
    <lineage>
        <taxon>Bacteria</taxon>
        <taxon>Bacillati</taxon>
        <taxon>Bacillota</taxon>
        <taxon>Bacilli</taxon>
        <taxon>Lactobacillales</taxon>
        <taxon>Enterococcaceae</taxon>
        <taxon>Enterococcus</taxon>
    </lineage>
</organism>
<evidence type="ECO:0000313" key="2">
    <source>
        <dbReference type="Proteomes" id="UP000195141"/>
    </source>
</evidence>
<reference evidence="1" key="1">
    <citation type="submission" date="2017-05" db="EMBL/GenBank/DDBJ databases">
        <authorList>
            <consortium name="The Broad Institute Genomics Platform"/>
            <consortium name="The Broad Institute Genomic Center for Infectious Diseases"/>
            <person name="Earl A."/>
            <person name="Manson A."/>
            <person name="Schwartman J."/>
            <person name="Gilmore M."/>
            <person name="Abouelleil A."/>
            <person name="Cao P."/>
            <person name="Chapman S."/>
            <person name="Cusick C."/>
            <person name="Shea T."/>
            <person name="Young S."/>
            <person name="Neafsey D."/>
            <person name="Nusbaum C."/>
            <person name="Birren B."/>
        </authorList>
    </citation>
    <scope>NUCLEOTIDE SEQUENCE</scope>
    <source>
        <strain evidence="1">9E7_DIV0242</strain>
    </source>
</reference>